<protein>
    <recommendedName>
        <fullName evidence="4">Ig-like domain-containing protein</fullName>
    </recommendedName>
</protein>
<dbReference type="Proteomes" id="UP000579812">
    <property type="component" value="Unassembled WGS sequence"/>
</dbReference>
<dbReference type="InterPro" id="IPR003599">
    <property type="entry name" value="Ig_sub"/>
</dbReference>
<gene>
    <name evidence="5" type="ORF">G5714_002696</name>
</gene>
<dbReference type="EMBL" id="JAAMOB010000003">
    <property type="protein sequence ID" value="KAF4115207.1"/>
    <property type="molecule type" value="Genomic_DNA"/>
</dbReference>
<dbReference type="PANTHER" id="PTHR11422:SF5">
    <property type="entry name" value="DIVERSE IMMUNOGLOBULIN DOMAIN-CONTAINING PROTEIN 1.1 ISOFORM X1-RELATED"/>
    <property type="match status" value="1"/>
</dbReference>
<comment type="caution">
    <text evidence="5">The sequence shown here is derived from an EMBL/GenBank/DDBJ whole genome shotgun (WGS) entry which is preliminary data.</text>
</comment>
<dbReference type="SMART" id="SM00409">
    <property type="entry name" value="IG"/>
    <property type="match status" value="2"/>
</dbReference>
<dbReference type="SUPFAM" id="SSF48726">
    <property type="entry name" value="Immunoglobulin"/>
    <property type="match status" value="2"/>
</dbReference>
<evidence type="ECO:0000256" key="3">
    <source>
        <dbReference type="SAM" id="SignalP"/>
    </source>
</evidence>
<evidence type="ECO:0000256" key="2">
    <source>
        <dbReference type="SAM" id="Phobius"/>
    </source>
</evidence>
<keyword evidence="2" id="KW-0472">Membrane</keyword>
<feature type="region of interest" description="Disordered" evidence="1">
    <location>
        <begin position="227"/>
        <end position="258"/>
    </location>
</feature>
<keyword evidence="6" id="KW-1185">Reference proteome</keyword>
<keyword evidence="3" id="KW-0732">Signal</keyword>
<dbReference type="OrthoDB" id="10012075at2759"/>
<evidence type="ECO:0000313" key="5">
    <source>
        <dbReference type="EMBL" id="KAF4115207.1"/>
    </source>
</evidence>
<feature type="chain" id="PRO_5029699894" description="Ig-like domain-containing protein" evidence="3">
    <location>
        <begin position="25"/>
        <end position="338"/>
    </location>
</feature>
<dbReference type="GO" id="GO:1990782">
    <property type="term" value="F:protein tyrosine kinase binding"/>
    <property type="evidence" value="ECO:0007669"/>
    <property type="project" value="TreeGrafter"/>
</dbReference>
<feature type="compositionally biased region" description="Low complexity" evidence="1">
    <location>
        <begin position="229"/>
        <end position="252"/>
    </location>
</feature>
<dbReference type="InterPro" id="IPR013783">
    <property type="entry name" value="Ig-like_fold"/>
</dbReference>
<dbReference type="GO" id="GO:0070374">
    <property type="term" value="P:positive regulation of ERK1 and ERK2 cascade"/>
    <property type="evidence" value="ECO:0007669"/>
    <property type="project" value="TreeGrafter"/>
</dbReference>
<evidence type="ECO:0000256" key="1">
    <source>
        <dbReference type="SAM" id="MobiDB-lite"/>
    </source>
</evidence>
<feature type="transmembrane region" description="Helical" evidence="2">
    <location>
        <begin position="265"/>
        <end position="286"/>
    </location>
</feature>
<reference evidence="5 6" key="1">
    <citation type="submission" date="2020-04" db="EMBL/GenBank/DDBJ databases">
        <title>Chromosome-level genome assembly of a cyprinid fish Onychostoma macrolepis by integration of Nanopore Sequencing, Bionano and Hi-C technology.</title>
        <authorList>
            <person name="Wang D."/>
        </authorList>
    </citation>
    <scope>NUCLEOTIDE SEQUENCE [LARGE SCALE GENOMIC DNA]</scope>
    <source>
        <strain evidence="5">SWU-2019</strain>
        <tissue evidence="5">Muscle</tissue>
    </source>
</reference>
<dbReference type="GO" id="GO:0009897">
    <property type="term" value="C:external side of plasma membrane"/>
    <property type="evidence" value="ECO:0007669"/>
    <property type="project" value="TreeGrafter"/>
</dbReference>
<dbReference type="InterPro" id="IPR013106">
    <property type="entry name" value="Ig_V-set"/>
</dbReference>
<keyword evidence="2" id="KW-1133">Transmembrane helix</keyword>
<dbReference type="PANTHER" id="PTHR11422">
    <property type="entry name" value="T-CELL SURFACE GLYCOPROTEIN CD4"/>
    <property type="match status" value="1"/>
</dbReference>
<accession>A0A7J6D7H5</accession>
<dbReference type="GO" id="GO:0042110">
    <property type="term" value="P:T cell activation"/>
    <property type="evidence" value="ECO:0007669"/>
    <property type="project" value="TreeGrafter"/>
</dbReference>
<dbReference type="Pfam" id="PF07686">
    <property type="entry name" value="V-set"/>
    <property type="match status" value="1"/>
</dbReference>
<dbReference type="GO" id="GO:0045121">
    <property type="term" value="C:membrane raft"/>
    <property type="evidence" value="ECO:0007669"/>
    <property type="project" value="TreeGrafter"/>
</dbReference>
<dbReference type="AlphaFoldDB" id="A0A7J6D7H5"/>
<dbReference type="Gene3D" id="2.60.40.10">
    <property type="entry name" value="Immunoglobulins"/>
    <property type="match status" value="2"/>
</dbReference>
<sequence length="338" mass="37211">MADKCDMCLLGLIILCALLTGTSGAEVTHVFFSSGENVRLSCNNALSGCSSTTWTYDRHSAAVELIAGGIKRTDRERHERLSLDSDCSLNIKNVTKEDRGPYSCRQYVNGVQQGTDARVYLHVLHVSSSSSQSEIRSGRSVTLSCQLYNDRDSCDTVVRSEGIELIWVNQAGVNLQTDSRFQIFSSEQCLSSLTTTLLNEDHNREWRCQVTQRNQLKTSATYTVKYSAPTETKTPSPVTSSTSAAAPTEPVTQITPNPSATTQQVIGIVVAAALAVLITAAILWVVRKKRTDNRKGTYDSVEQKDEVTYTEVATHCKIQKAKKNEVHGEDKVTYSSIR</sequence>
<proteinExistence type="predicted"/>
<dbReference type="GO" id="GO:0042289">
    <property type="term" value="F:MHC class II protein binding"/>
    <property type="evidence" value="ECO:0007669"/>
    <property type="project" value="TreeGrafter"/>
</dbReference>
<dbReference type="InterPro" id="IPR007110">
    <property type="entry name" value="Ig-like_dom"/>
</dbReference>
<feature type="signal peptide" evidence="3">
    <location>
        <begin position="1"/>
        <end position="24"/>
    </location>
</feature>
<dbReference type="InterPro" id="IPR036179">
    <property type="entry name" value="Ig-like_dom_sf"/>
</dbReference>
<feature type="domain" description="Ig-like" evidence="4">
    <location>
        <begin position="124"/>
        <end position="225"/>
    </location>
</feature>
<dbReference type="PROSITE" id="PS50835">
    <property type="entry name" value="IG_LIKE"/>
    <property type="match status" value="2"/>
</dbReference>
<dbReference type="GO" id="GO:0035723">
    <property type="term" value="P:interleukin-15-mediated signaling pathway"/>
    <property type="evidence" value="ECO:0007669"/>
    <property type="project" value="TreeGrafter"/>
</dbReference>
<organism evidence="5 6">
    <name type="scientific">Onychostoma macrolepis</name>
    <dbReference type="NCBI Taxonomy" id="369639"/>
    <lineage>
        <taxon>Eukaryota</taxon>
        <taxon>Metazoa</taxon>
        <taxon>Chordata</taxon>
        <taxon>Craniata</taxon>
        <taxon>Vertebrata</taxon>
        <taxon>Euteleostomi</taxon>
        <taxon>Actinopterygii</taxon>
        <taxon>Neopterygii</taxon>
        <taxon>Teleostei</taxon>
        <taxon>Ostariophysi</taxon>
        <taxon>Cypriniformes</taxon>
        <taxon>Cyprinidae</taxon>
        <taxon>Acrossocheilinae</taxon>
        <taxon>Onychostoma</taxon>
    </lineage>
</organism>
<keyword evidence="2" id="KW-0812">Transmembrane</keyword>
<evidence type="ECO:0000313" key="6">
    <source>
        <dbReference type="Proteomes" id="UP000579812"/>
    </source>
</evidence>
<evidence type="ECO:0000259" key="4">
    <source>
        <dbReference type="PROSITE" id="PS50835"/>
    </source>
</evidence>
<name>A0A7J6D7H5_9TELE</name>
<feature type="domain" description="Ig-like" evidence="4">
    <location>
        <begin position="35"/>
        <end position="105"/>
    </location>
</feature>